<comment type="caution">
    <text evidence="2">The sequence shown here is derived from an EMBL/GenBank/DDBJ whole genome shotgun (WGS) entry which is preliminary data.</text>
</comment>
<evidence type="ECO:0000313" key="3">
    <source>
        <dbReference type="Proteomes" id="UP000322499"/>
    </source>
</evidence>
<dbReference type="EMBL" id="VNHW01000008">
    <property type="protein sequence ID" value="TYP86882.1"/>
    <property type="molecule type" value="Genomic_DNA"/>
</dbReference>
<evidence type="ECO:0000313" key="2">
    <source>
        <dbReference type="EMBL" id="TYP86882.1"/>
    </source>
</evidence>
<sequence length="206" mass="20229">MSSGGGRGDGETSDQGDWMRSGLNAQPPRQTRRWAAVGGGLATAAAIVAGTGLVLQDRGGDIGATAPPPATSMPTGTAPTTTSPDEPGDGGAAGGPTAPSPSTSPTTALPPGGPGPAPGFVEAGGPGGYAYVRELPGLSSEVVANLPHGTAVLIVCTTRGDVVVSPDGRGSDLWNYIAPTDLGPAGFIPDAWVYTGTDEPTRPECA</sequence>
<reference evidence="2 3" key="1">
    <citation type="submission" date="2019-07" db="EMBL/GenBank/DDBJ databases">
        <title>Genomic Encyclopedia of Archaeal and Bacterial Type Strains, Phase II (KMG-II): from individual species to whole genera.</title>
        <authorList>
            <person name="Goeker M."/>
        </authorList>
    </citation>
    <scope>NUCLEOTIDE SEQUENCE [LARGE SCALE GENOMIC DNA]</scope>
    <source>
        <strain evidence="2 3">DSM 46842</strain>
    </source>
</reference>
<proteinExistence type="predicted"/>
<feature type="compositionally biased region" description="Low complexity" evidence="1">
    <location>
        <begin position="72"/>
        <end position="85"/>
    </location>
</feature>
<dbReference type="AlphaFoldDB" id="A0A5S5CWH2"/>
<organism evidence="2 3">
    <name type="scientific">Blastococcus xanthinilyticus</name>
    <dbReference type="NCBI Taxonomy" id="1564164"/>
    <lineage>
        <taxon>Bacteria</taxon>
        <taxon>Bacillati</taxon>
        <taxon>Actinomycetota</taxon>
        <taxon>Actinomycetes</taxon>
        <taxon>Geodermatophilales</taxon>
        <taxon>Geodermatophilaceae</taxon>
        <taxon>Blastococcus</taxon>
    </lineage>
</organism>
<dbReference type="Proteomes" id="UP000322499">
    <property type="component" value="Unassembled WGS sequence"/>
</dbReference>
<accession>A0A5S5CWH2</accession>
<feature type="region of interest" description="Disordered" evidence="1">
    <location>
        <begin position="59"/>
        <end position="121"/>
    </location>
</feature>
<protein>
    <recommendedName>
        <fullName evidence="4">SH3 domain-containing protein</fullName>
    </recommendedName>
</protein>
<gene>
    <name evidence="2" type="ORF">BD833_108167</name>
</gene>
<evidence type="ECO:0008006" key="4">
    <source>
        <dbReference type="Google" id="ProtNLM"/>
    </source>
</evidence>
<feature type="compositionally biased region" description="Low complexity" evidence="1">
    <location>
        <begin position="95"/>
        <end position="110"/>
    </location>
</feature>
<feature type="region of interest" description="Disordered" evidence="1">
    <location>
        <begin position="1"/>
        <end position="35"/>
    </location>
</feature>
<keyword evidence="3" id="KW-1185">Reference proteome</keyword>
<name>A0A5S5CWH2_9ACTN</name>
<evidence type="ECO:0000256" key="1">
    <source>
        <dbReference type="SAM" id="MobiDB-lite"/>
    </source>
</evidence>